<comment type="caution">
    <text evidence="1">The sequence shown here is derived from an EMBL/GenBank/DDBJ whole genome shotgun (WGS) entry which is preliminary data.</text>
</comment>
<proteinExistence type="predicted"/>
<reference evidence="1" key="1">
    <citation type="submission" date="2024-09" db="EMBL/GenBank/DDBJ databases">
        <title>Black Yeasts Isolated from many extreme environments.</title>
        <authorList>
            <person name="Coleine C."/>
            <person name="Stajich J.E."/>
            <person name="Selbmann L."/>
        </authorList>
    </citation>
    <scope>NUCLEOTIDE SEQUENCE</scope>
    <source>
        <strain evidence="1">CCFEE 5737</strain>
    </source>
</reference>
<gene>
    <name evidence="1" type="ORF">LTS18_007086</name>
</gene>
<accession>A0ACC3DAI4</accession>
<evidence type="ECO:0000313" key="1">
    <source>
        <dbReference type="EMBL" id="KAK3064452.1"/>
    </source>
</evidence>
<evidence type="ECO:0000313" key="2">
    <source>
        <dbReference type="Proteomes" id="UP001186974"/>
    </source>
</evidence>
<dbReference type="EMBL" id="JAWDJW010006509">
    <property type="protein sequence ID" value="KAK3064452.1"/>
    <property type="molecule type" value="Genomic_DNA"/>
</dbReference>
<organism evidence="1 2">
    <name type="scientific">Coniosporium uncinatum</name>
    <dbReference type="NCBI Taxonomy" id="93489"/>
    <lineage>
        <taxon>Eukaryota</taxon>
        <taxon>Fungi</taxon>
        <taxon>Dikarya</taxon>
        <taxon>Ascomycota</taxon>
        <taxon>Pezizomycotina</taxon>
        <taxon>Dothideomycetes</taxon>
        <taxon>Dothideomycetes incertae sedis</taxon>
        <taxon>Coniosporium</taxon>
    </lineage>
</organism>
<name>A0ACC3DAI4_9PEZI</name>
<keyword evidence="2" id="KW-1185">Reference proteome</keyword>
<protein>
    <submittedName>
        <fullName evidence="1">Uncharacterized protein</fullName>
    </submittedName>
</protein>
<dbReference type="Proteomes" id="UP001186974">
    <property type="component" value="Unassembled WGS sequence"/>
</dbReference>
<sequence>MGKTRKSAEQLDADAIAEMSAMDEELKLEAAVVPELVKAAGALQFAVRCAQEGQVDRSAVVMGTVKEQLSKYDSYRTWEAINPSDVDVNTLQKHMDVIKNAIIKSHGNNRADDPFSSTSAVQFLLEESAKTGPRESDKKYKNDGKEVTKKKGKGNERKPEVGESSATADKRSTSRDSSDYGTTGDEEPSRKKAKLEVASKKKPVMEGLKAAMVVLKNAYNMEKDVDMRETKKKTFKEATVQYQAAKEDYQKAQAEANKGSDAEGISP</sequence>